<feature type="region of interest" description="Disordered" evidence="1">
    <location>
        <begin position="25"/>
        <end position="64"/>
    </location>
</feature>
<dbReference type="Proteomes" id="UP001054902">
    <property type="component" value="Unassembled WGS sequence"/>
</dbReference>
<comment type="caution">
    <text evidence="2">The sequence shown here is derived from an EMBL/GenBank/DDBJ whole genome shotgun (WGS) entry which is preliminary data.</text>
</comment>
<dbReference type="AlphaFoldDB" id="A0AAD3CWP5"/>
<feature type="compositionally biased region" description="Basic and acidic residues" evidence="1">
    <location>
        <begin position="26"/>
        <end position="64"/>
    </location>
</feature>
<evidence type="ECO:0000313" key="3">
    <source>
        <dbReference type="Proteomes" id="UP001054902"/>
    </source>
</evidence>
<protein>
    <submittedName>
        <fullName evidence="2">Uncharacterized protein</fullName>
    </submittedName>
</protein>
<reference evidence="2 3" key="1">
    <citation type="journal article" date="2021" name="Sci. Rep.">
        <title>The genome of the diatom Chaetoceros tenuissimus carries an ancient integrated fragment of an extant virus.</title>
        <authorList>
            <person name="Hongo Y."/>
            <person name="Kimura K."/>
            <person name="Takaki Y."/>
            <person name="Yoshida Y."/>
            <person name="Baba S."/>
            <person name="Kobayashi G."/>
            <person name="Nagasaki K."/>
            <person name="Hano T."/>
            <person name="Tomaru Y."/>
        </authorList>
    </citation>
    <scope>NUCLEOTIDE SEQUENCE [LARGE SCALE GENOMIC DNA]</scope>
    <source>
        <strain evidence="2 3">NIES-3715</strain>
    </source>
</reference>
<evidence type="ECO:0000313" key="2">
    <source>
        <dbReference type="EMBL" id="GFH52360.1"/>
    </source>
</evidence>
<accession>A0AAD3CWP5</accession>
<proteinExistence type="predicted"/>
<keyword evidence="3" id="KW-1185">Reference proteome</keyword>
<gene>
    <name evidence="2" type="ORF">CTEN210_08836</name>
</gene>
<dbReference type="EMBL" id="BLLK01000045">
    <property type="protein sequence ID" value="GFH52360.1"/>
    <property type="molecule type" value="Genomic_DNA"/>
</dbReference>
<feature type="region of interest" description="Disordered" evidence="1">
    <location>
        <begin position="103"/>
        <end position="197"/>
    </location>
</feature>
<feature type="compositionally biased region" description="Basic and acidic residues" evidence="1">
    <location>
        <begin position="128"/>
        <end position="141"/>
    </location>
</feature>
<evidence type="ECO:0000256" key="1">
    <source>
        <dbReference type="SAM" id="MobiDB-lite"/>
    </source>
</evidence>
<organism evidence="2 3">
    <name type="scientific">Chaetoceros tenuissimus</name>
    <dbReference type="NCBI Taxonomy" id="426638"/>
    <lineage>
        <taxon>Eukaryota</taxon>
        <taxon>Sar</taxon>
        <taxon>Stramenopiles</taxon>
        <taxon>Ochrophyta</taxon>
        <taxon>Bacillariophyta</taxon>
        <taxon>Coscinodiscophyceae</taxon>
        <taxon>Chaetocerotophycidae</taxon>
        <taxon>Chaetocerotales</taxon>
        <taxon>Chaetocerotaceae</taxon>
        <taxon>Chaetoceros</taxon>
    </lineage>
</organism>
<name>A0AAD3CWP5_9STRA</name>
<feature type="compositionally biased region" description="Polar residues" evidence="1">
    <location>
        <begin position="185"/>
        <end position="197"/>
    </location>
</feature>
<sequence length="311" mass="35520">MSLAAQFSKKKIKRRQRVGLSIIQADGEKKSLSLNNDQRKENQIQEIDRDITNDQNDAKRDNTFSFDFKEAIEATTAKEDMKNESGNQKTQFSFGFEFKEESQKDSKEVTISKSKKRRNRKKKKKKHDLIETDQSIKERSNSMKPPPGLSSPDPQRKSLFDSLRTPPGFDRSVLYNQNRIRKTPGSHTNGSNNHESFLHFDNTTKGLAFVNHNSLSARHDRTSVQNSSFFNSDPFSFGFAESSTQQSSTVETEDIGTEAVNIKFNKASNLAFVNQNSLAVRQERTEAKRSNQEHDPFSFGFSLDTLLKDYL</sequence>
<feature type="compositionally biased region" description="Basic residues" evidence="1">
    <location>
        <begin position="113"/>
        <end position="127"/>
    </location>
</feature>